<dbReference type="Pfam" id="PF01494">
    <property type="entry name" value="FAD_binding_3"/>
    <property type="match status" value="1"/>
</dbReference>
<proteinExistence type="inferred from homology"/>
<evidence type="ECO:0000313" key="8">
    <source>
        <dbReference type="Proteomes" id="UP000813427"/>
    </source>
</evidence>
<dbReference type="PRINTS" id="PR00420">
    <property type="entry name" value="RNGMNOXGNASE"/>
</dbReference>
<dbReference type="InterPro" id="IPR002938">
    <property type="entry name" value="FAD-bd"/>
</dbReference>
<dbReference type="Gene3D" id="3.50.50.60">
    <property type="entry name" value="FAD/NAD(P)-binding domain"/>
    <property type="match status" value="1"/>
</dbReference>
<dbReference type="InterPro" id="IPR012941">
    <property type="entry name" value="Phe_hydrox_C_dim_dom"/>
</dbReference>
<dbReference type="SUPFAM" id="SSF52833">
    <property type="entry name" value="Thioredoxin-like"/>
    <property type="match status" value="1"/>
</dbReference>
<accession>A0A8K0RZR7</accession>
<feature type="domain" description="Phenol hydroxylase-like C-terminal dimerisation" evidence="6">
    <location>
        <begin position="417"/>
        <end position="641"/>
    </location>
</feature>
<dbReference type="PANTHER" id="PTHR43004:SF20">
    <property type="entry name" value="2-MONOOXYGENASE, PUTATIVE (AFU_ORTHOLOGUE AFUA_1G13660)-RELATED"/>
    <property type="match status" value="1"/>
</dbReference>
<name>A0A8K0RZR7_9HYPO</name>
<dbReference type="Gene3D" id="3.40.30.20">
    <property type="match status" value="1"/>
</dbReference>
<keyword evidence="3" id="KW-0274">FAD</keyword>
<dbReference type="InterPro" id="IPR050641">
    <property type="entry name" value="RIFMO-like"/>
</dbReference>
<gene>
    <name evidence="7" type="ORF">BKA59DRAFT_491921</name>
</gene>
<evidence type="ECO:0000256" key="2">
    <source>
        <dbReference type="ARBA" id="ARBA00022630"/>
    </source>
</evidence>
<dbReference type="OrthoDB" id="1716816at2759"/>
<comment type="similarity">
    <text evidence="1">Belongs to the PheA/TfdB FAD monooxygenase family.</text>
</comment>
<keyword evidence="2" id="KW-0285">Flavoprotein</keyword>
<evidence type="ECO:0000256" key="3">
    <source>
        <dbReference type="ARBA" id="ARBA00022827"/>
    </source>
</evidence>
<comment type="caution">
    <text evidence="7">The sequence shown here is derived from an EMBL/GenBank/DDBJ whole genome shotgun (WGS) entry which is preliminary data.</text>
</comment>
<dbReference type="GO" id="GO:0016709">
    <property type="term" value="F:oxidoreductase activity, acting on paired donors, with incorporation or reduction of molecular oxygen, NAD(P)H as one donor, and incorporation of one atom of oxygen"/>
    <property type="evidence" value="ECO:0007669"/>
    <property type="project" value="UniProtKB-ARBA"/>
</dbReference>
<dbReference type="InterPro" id="IPR036249">
    <property type="entry name" value="Thioredoxin-like_sf"/>
</dbReference>
<evidence type="ECO:0000313" key="7">
    <source>
        <dbReference type="EMBL" id="KAH7251425.1"/>
    </source>
</evidence>
<dbReference type="InterPro" id="IPR036188">
    <property type="entry name" value="FAD/NAD-bd_sf"/>
</dbReference>
<keyword evidence="4" id="KW-0560">Oxidoreductase</keyword>
<dbReference type="SUPFAM" id="SSF54373">
    <property type="entry name" value="FAD-linked reductases, C-terminal domain"/>
    <property type="match status" value="1"/>
</dbReference>
<dbReference type="PANTHER" id="PTHR43004">
    <property type="entry name" value="TRK SYSTEM POTASSIUM UPTAKE PROTEIN"/>
    <property type="match status" value="1"/>
</dbReference>
<dbReference type="Gene3D" id="3.30.9.10">
    <property type="entry name" value="D-Amino Acid Oxidase, subunit A, domain 2"/>
    <property type="match status" value="1"/>
</dbReference>
<evidence type="ECO:0000259" key="5">
    <source>
        <dbReference type="Pfam" id="PF01494"/>
    </source>
</evidence>
<organism evidence="7 8">
    <name type="scientific">Fusarium tricinctum</name>
    <dbReference type="NCBI Taxonomy" id="61284"/>
    <lineage>
        <taxon>Eukaryota</taxon>
        <taxon>Fungi</taxon>
        <taxon>Dikarya</taxon>
        <taxon>Ascomycota</taxon>
        <taxon>Pezizomycotina</taxon>
        <taxon>Sordariomycetes</taxon>
        <taxon>Hypocreomycetidae</taxon>
        <taxon>Hypocreales</taxon>
        <taxon>Nectriaceae</taxon>
        <taxon>Fusarium</taxon>
        <taxon>Fusarium tricinctum species complex</taxon>
    </lineage>
</organism>
<dbReference type="Proteomes" id="UP000813427">
    <property type="component" value="Unassembled WGS sequence"/>
</dbReference>
<dbReference type="CDD" id="cd02979">
    <property type="entry name" value="PHOX_C"/>
    <property type="match status" value="1"/>
</dbReference>
<feature type="domain" description="FAD-binding" evidence="5">
    <location>
        <begin position="11"/>
        <end position="380"/>
    </location>
</feature>
<reference evidence="7" key="1">
    <citation type="journal article" date="2021" name="Nat. Commun.">
        <title>Genetic determinants of endophytism in the Arabidopsis root mycobiome.</title>
        <authorList>
            <person name="Mesny F."/>
            <person name="Miyauchi S."/>
            <person name="Thiergart T."/>
            <person name="Pickel B."/>
            <person name="Atanasova L."/>
            <person name="Karlsson M."/>
            <person name="Huettel B."/>
            <person name="Barry K.W."/>
            <person name="Haridas S."/>
            <person name="Chen C."/>
            <person name="Bauer D."/>
            <person name="Andreopoulos W."/>
            <person name="Pangilinan J."/>
            <person name="LaButti K."/>
            <person name="Riley R."/>
            <person name="Lipzen A."/>
            <person name="Clum A."/>
            <person name="Drula E."/>
            <person name="Henrissat B."/>
            <person name="Kohler A."/>
            <person name="Grigoriev I.V."/>
            <person name="Martin F.M."/>
            <person name="Hacquard S."/>
        </authorList>
    </citation>
    <scope>NUCLEOTIDE SEQUENCE</scope>
    <source>
        <strain evidence="7">MPI-SDFR-AT-0068</strain>
    </source>
</reference>
<evidence type="ECO:0000256" key="1">
    <source>
        <dbReference type="ARBA" id="ARBA00007801"/>
    </source>
</evidence>
<evidence type="ECO:0000259" key="6">
    <source>
        <dbReference type="Pfam" id="PF07976"/>
    </source>
</evidence>
<dbReference type="EMBL" id="JAGPXF010000003">
    <property type="protein sequence ID" value="KAH7251425.1"/>
    <property type="molecule type" value="Genomic_DNA"/>
</dbReference>
<sequence length="645" mass="71727">MVTKGTGDDRAGPAGLAAAWWLARCGIDARVVDKKGSKVYKGQADGLTSRTIEILDSMGCGLSQRVDHESYRTYVVDIWTDEDGELKRNQSIGAAKGTFDASPFHSGTISQGRIERYIIDAMQDPSNLNPTLPIDRGILAESLQIDQSISADPNAYPVTRSKELEGQIETVQAKYVLGCDGAHSWVRSQIGVKMEGSSKESVWGAMDVVPITDFPDIRQGCFIKSSAGGMLIIPRERGLSRVYVPYHEVDTDNQDTTAERFDRSEITLDQIKTIAQRMFRPYKFDFKICEWWSAYQVGQRVAERSQDATGRVLLAGDAVHVHSPKVGLGANTSIQDGWNMGWKLAMAITNGTSDPGKKAPPAILTSYEAERHPVAHMLIDYDRAWSQMFMGNTAHSSDEFMARFGKHQPFVYGRALNYPEGPLISRETSMQSAAKNVKVGESFPHAYVVLHASPQEWLTTRILRADGRFRIILLPGDLSIADRMTHAREFCDKITGSKSDKGESLLYTRYPYPFGGPSTAKEIRGQNPDDFIHYRRHPKSLIELITISHSTDPADQFTVRFENLPEAMRGQFDDECFGWEYETAFVDAKLHAVAACDGGAYERWGVDEHNGAVVAVRPDMHVGWVGAIEDVEGLEGYFENLSKSF</sequence>
<dbReference type="SUPFAM" id="SSF51905">
    <property type="entry name" value="FAD/NAD(P)-binding domain"/>
    <property type="match status" value="1"/>
</dbReference>
<dbReference type="Pfam" id="PF07976">
    <property type="entry name" value="Phe_hydrox_dim"/>
    <property type="match status" value="1"/>
</dbReference>
<dbReference type="GO" id="GO:0071949">
    <property type="term" value="F:FAD binding"/>
    <property type="evidence" value="ECO:0007669"/>
    <property type="project" value="InterPro"/>
</dbReference>
<dbReference type="InterPro" id="IPR038220">
    <property type="entry name" value="PHOX_C_sf"/>
</dbReference>
<keyword evidence="8" id="KW-1185">Reference proteome</keyword>
<protein>
    <submittedName>
        <fullName evidence="7">Phenol 2-monooxygenase</fullName>
    </submittedName>
</protein>
<dbReference type="AlphaFoldDB" id="A0A8K0RZR7"/>
<evidence type="ECO:0000256" key="4">
    <source>
        <dbReference type="ARBA" id="ARBA00023002"/>
    </source>
</evidence>